<keyword evidence="4 6" id="KW-0694">RNA-binding</keyword>
<evidence type="ECO:0000256" key="3">
    <source>
        <dbReference type="ARBA" id="ARBA00022741"/>
    </source>
</evidence>
<dbReference type="PANTHER" id="PTHR42698:SF1">
    <property type="entry name" value="GTPASE ERA, MITOCHONDRIAL"/>
    <property type="match status" value="1"/>
</dbReference>
<comment type="similarity">
    <text evidence="1 6 7 8">Belongs to the TRAFAC class TrmE-Era-EngA-EngB-Septin-like GTPase superfamily. Era GTPase family.</text>
</comment>
<keyword evidence="6" id="KW-0472">Membrane</keyword>
<evidence type="ECO:0000256" key="2">
    <source>
        <dbReference type="ARBA" id="ARBA00020484"/>
    </source>
</evidence>
<feature type="domain" description="Era-type G" evidence="10">
    <location>
        <begin position="3"/>
        <end position="171"/>
    </location>
</feature>
<feature type="region of interest" description="G1" evidence="7">
    <location>
        <begin position="11"/>
        <end position="18"/>
    </location>
</feature>
<dbReference type="RefSeq" id="WP_408104742.1">
    <property type="nucleotide sequence ID" value="NZ_JBFNFH010000018.1"/>
</dbReference>
<dbReference type="PANTHER" id="PTHR42698">
    <property type="entry name" value="GTPASE ERA"/>
    <property type="match status" value="1"/>
</dbReference>
<reference evidence="11 12" key="1">
    <citation type="journal article" date="2024" name="Front. Microbiol.">
        <title>Pangenomic and biochemical analyses of Helcococcus ovis reveal widespread tetracycline resistance and a novel bacterial species, Helcococcus bovis.</title>
        <authorList>
            <person name="Cunha F."/>
            <person name="Zhai Y."/>
            <person name="Casaro S."/>
            <person name="Jones K.L."/>
            <person name="Hernandez M."/>
            <person name="Bisinotto R.S."/>
            <person name="Kariyawasam S."/>
            <person name="Brown M.B."/>
            <person name="Phillips A."/>
            <person name="Jeong K.C."/>
            <person name="Galvao K.N."/>
        </authorList>
    </citation>
    <scope>NUCLEOTIDE SEQUENCE [LARGE SCALE GENOMIC DNA]</scope>
    <source>
        <strain evidence="11 12">KG197</strain>
    </source>
</reference>
<keyword evidence="3 6" id="KW-0547">Nucleotide-binding</keyword>
<feature type="binding site" evidence="6">
    <location>
        <begin position="120"/>
        <end position="123"/>
    </location>
    <ligand>
        <name>GTP</name>
        <dbReference type="ChEBI" id="CHEBI:37565"/>
    </ligand>
</feature>
<dbReference type="Pfam" id="PF01926">
    <property type="entry name" value="MMR_HSR1"/>
    <property type="match status" value="1"/>
</dbReference>
<keyword evidence="6" id="KW-1003">Cell membrane</keyword>
<keyword evidence="6" id="KW-0690">Ribosome biogenesis</keyword>
<protein>
    <recommendedName>
        <fullName evidence="2 6">GTPase Era</fullName>
    </recommendedName>
</protein>
<comment type="subcellular location">
    <subcellularLocation>
        <location evidence="6">Cytoplasm</location>
    </subcellularLocation>
    <subcellularLocation>
        <location evidence="6">Cell membrane</location>
        <topology evidence="6">Peripheral membrane protein</topology>
    </subcellularLocation>
</comment>
<dbReference type="Gene3D" id="3.40.50.300">
    <property type="entry name" value="P-loop containing nucleotide triphosphate hydrolases"/>
    <property type="match status" value="1"/>
</dbReference>
<dbReference type="InterPro" id="IPR030388">
    <property type="entry name" value="G_ERA_dom"/>
</dbReference>
<keyword evidence="6" id="KW-0699">rRNA-binding</keyword>
<evidence type="ECO:0000256" key="6">
    <source>
        <dbReference type="HAMAP-Rule" id="MF_00367"/>
    </source>
</evidence>
<dbReference type="PROSITE" id="PS50823">
    <property type="entry name" value="KH_TYPE_2"/>
    <property type="match status" value="1"/>
</dbReference>
<evidence type="ECO:0000259" key="9">
    <source>
        <dbReference type="PROSITE" id="PS50823"/>
    </source>
</evidence>
<dbReference type="SUPFAM" id="SSF54814">
    <property type="entry name" value="Prokaryotic type KH domain (KH-domain type II)"/>
    <property type="match status" value="1"/>
</dbReference>
<evidence type="ECO:0000259" key="10">
    <source>
        <dbReference type="PROSITE" id="PS51713"/>
    </source>
</evidence>
<accession>A0ABW9F811</accession>
<dbReference type="PROSITE" id="PS51713">
    <property type="entry name" value="G_ERA"/>
    <property type="match status" value="1"/>
</dbReference>
<comment type="caution">
    <text evidence="11">The sequence shown here is derived from an EMBL/GenBank/DDBJ whole genome shotgun (WGS) entry which is preliminary data.</text>
</comment>
<feature type="binding site" evidence="6">
    <location>
        <begin position="58"/>
        <end position="62"/>
    </location>
    <ligand>
        <name>GTP</name>
        <dbReference type="ChEBI" id="CHEBI:37565"/>
    </ligand>
</feature>
<proteinExistence type="inferred from homology"/>
<dbReference type="SUPFAM" id="SSF52540">
    <property type="entry name" value="P-loop containing nucleoside triphosphate hydrolases"/>
    <property type="match status" value="1"/>
</dbReference>
<dbReference type="Pfam" id="PF07650">
    <property type="entry name" value="KH_2"/>
    <property type="match status" value="1"/>
</dbReference>
<evidence type="ECO:0000256" key="7">
    <source>
        <dbReference type="PROSITE-ProRule" id="PRU01050"/>
    </source>
</evidence>
<evidence type="ECO:0000256" key="5">
    <source>
        <dbReference type="ARBA" id="ARBA00023134"/>
    </source>
</evidence>
<dbReference type="CDD" id="cd22534">
    <property type="entry name" value="KH-II_Era"/>
    <property type="match status" value="1"/>
</dbReference>
<dbReference type="NCBIfam" id="TIGR00231">
    <property type="entry name" value="small_GTP"/>
    <property type="match status" value="1"/>
</dbReference>
<dbReference type="InterPro" id="IPR005225">
    <property type="entry name" value="Small_GTP-bd"/>
</dbReference>
<dbReference type="InterPro" id="IPR015946">
    <property type="entry name" value="KH_dom-like_a/b"/>
</dbReference>
<dbReference type="InterPro" id="IPR009019">
    <property type="entry name" value="KH_sf_prok-type"/>
</dbReference>
<dbReference type="NCBIfam" id="NF000908">
    <property type="entry name" value="PRK00089.1"/>
    <property type="match status" value="1"/>
</dbReference>
<feature type="binding site" evidence="6">
    <location>
        <begin position="11"/>
        <end position="18"/>
    </location>
    <ligand>
        <name>GTP</name>
        <dbReference type="ChEBI" id="CHEBI:37565"/>
    </ligand>
</feature>
<dbReference type="HAMAP" id="MF_00367">
    <property type="entry name" value="GTPase_Era"/>
    <property type="match status" value="1"/>
</dbReference>
<name>A0ABW9F811_9FIRM</name>
<comment type="subunit">
    <text evidence="6">Monomer.</text>
</comment>
<feature type="region of interest" description="G5" evidence="7">
    <location>
        <begin position="150"/>
        <end position="152"/>
    </location>
</feature>
<sequence>MFKSGFITVIGRPNVGKSTLLNGLIGEKISIISDKPQTTRNKIQMVLTNEDMQVVFLDTPGIQMPKNKLGDYMLSASKSTLNEVDLITFMVDMSDDIGKLDQYIIDILDGVNTKVILLVNKIDTAENQEQVEEIVSKYRAMNKFEKVIPISALEQTNYQEYLDTVYSLLEEGPQYYPGDMITDQPERNIIAEIIREKVLRNMYDEIPHGIAVEVLKISENEDTGKMQIEVNLYVEQNSHKGMVIGKGGSMLKKIGTQARRDIENLLDTKVNLKIWVKVAKDWRKKDSRVKDFGYI</sequence>
<evidence type="ECO:0000313" key="12">
    <source>
        <dbReference type="Proteomes" id="UP001629536"/>
    </source>
</evidence>
<dbReference type="InterPro" id="IPR005662">
    <property type="entry name" value="GTPase_Era-like"/>
</dbReference>
<feature type="region of interest" description="G2" evidence="7">
    <location>
        <begin position="37"/>
        <end position="41"/>
    </location>
</feature>
<evidence type="ECO:0000313" key="11">
    <source>
        <dbReference type="EMBL" id="MFM1525434.1"/>
    </source>
</evidence>
<organism evidence="11 12">
    <name type="scientific">Helcococcus bovis</name>
    <dbReference type="NCBI Taxonomy" id="3153252"/>
    <lineage>
        <taxon>Bacteria</taxon>
        <taxon>Bacillati</taxon>
        <taxon>Bacillota</taxon>
        <taxon>Tissierellia</taxon>
        <taxon>Tissierellales</taxon>
        <taxon>Peptoniphilaceae</taxon>
        <taxon>Helcococcus</taxon>
    </lineage>
</organism>
<keyword evidence="12" id="KW-1185">Reference proteome</keyword>
<feature type="region of interest" description="G4" evidence="7">
    <location>
        <begin position="120"/>
        <end position="123"/>
    </location>
</feature>
<dbReference type="Proteomes" id="UP001629536">
    <property type="component" value="Unassembled WGS sequence"/>
</dbReference>
<comment type="function">
    <text evidence="6">An essential GTPase that binds both GDP and GTP, with rapid nucleotide exchange. Plays a role in 16S rRNA processing and 30S ribosomal subunit biogenesis and possibly also in cell cycle regulation and energy metabolism.</text>
</comment>
<feature type="region of interest" description="G3" evidence="7">
    <location>
        <begin position="58"/>
        <end position="61"/>
    </location>
</feature>
<dbReference type="InterPro" id="IPR004044">
    <property type="entry name" value="KH_dom_type_2"/>
</dbReference>
<dbReference type="InterPro" id="IPR027417">
    <property type="entry name" value="P-loop_NTPase"/>
</dbReference>
<dbReference type="Gene3D" id="3.30.300.20">
    <property type="match status" value="1"/>
</dbReference>
<keyword evidence="5 6" id="KW-0342">GTP-binding</keyword>
<keyword evidence="6" id="KW-0963">Cytoplasm</keyword>
<evidence type="ECO:0000256" key="8">
    <source>
        <dbReference type="RuleBase" id="RU003761"/>
    </source>
</evidence>
<feature type="domain" description="KH type-2" evidence="9">
    <location>
        <begin position="194"/>
        <end position="280"/>
    </location>
</feature>
<evidence type="ECO:0000256" key="4">
    <source>
        <dbReference type="ARBA" id="ARBA00022884"/>
    </source>
</evidence>
<dbReference type="InterPro" id="IPR006073">
    <property type="entry name" value="GTP-bd"/>
</dbReference>
<dbReference type="EMBL" id="JBFNFH010000018">
    <property type="protein sequence ID" value="MFM1525434.1"/>
    <property type="molecule type" value="Genomic_DNA"/>
</dbReference>
<dbReference type="NCBIfam" id="TIGR00436">
    <property type="entry name" value="era"/>
    <property type="match status" value="1"/>
</dbReference>
<evidence type="ECO:0000256" key="1">
    <source>
        <dbReference type="ARBA" id="ARBA00007921"/>
    </source>
</evidence>
<gene>
    <name evidence="6 11" type="primary">era</name>
    <name evidence="11" type="ORF">ABGF40_07080</name>
</gene>
<dbReference type="CDD" id="cd04163">
    <property type="entry name" value="Era"/>
    <property type="match status" value="1"/>
</dbReference>